<dbReference type="Pfam" id="PF19421">
    <property type="entry name" value="Fry_C"/>
    <property type="match status" value="2"/>
</dbReference>
<dbReference type="PANTHER" id="PTHR12295">
    <property type="entry name" value="FURRY-RELATED"/>
    <property type="match status" value="1"/>
</dbReference>
<reference evidence="8" key="2">
    <citation type="submission" date="2025-09" db="UniProtKB">
        <authorList>
            <consortium name="Ensembl"/>
        </authorList>
    </citation>
    <scope>IDENTIFICATION</scope>
</reference>
<name>A0A3Q0T377_AMPCI</name>
<dbReference type="InterPro" id="IPR029473">
    <property type="entry name" value="MOR2-PAG1_mid"/>
</dbReference>
<dbReference type="InterPro" id="IPR025481">
    <property type="entry name" value="Cell_Morphogen_C"/>
</dbReference>
<dbReference type="InterPro" id="IPR045842">
    <property type="entry name" value="Fry_C"/>
</dbReference>
<evidence type="ECO:0000259" key="6">
    <source>
        <dbReference type="Pfam" id="PF14228"/>
    </source>
</evidence>
<reference evidence="8" key="1">
    <citation type="submission" date="2025-08" db="UniProtKB">
        <authorList>
            <consortium name="Ensembl"/>
        </authorList>
    </citation>
    <scope>IDENTIFICATION</scope>
</reference>
<dbReference type="InterPro" id="IPR016024">
    <property type="entry name" value="ARM-type_fold"/>
</dbReference>
<dbReference type="Pfam" id="PF14225">
    <property type="entry name" value="MOR2-PAG1_C"/>
    <property type="match status" value="1"/>
</dbReference>
<proteinExistence type="predicted"/>
<organism evidence="8 9">
    <name type="scientific">Amphilophus citrinellus</name>
    <name type="common">Midas cichlid</name>
    <name type="synonym">Cichlasoma citrinellum</name>
    <dbReference type="NCBI Taxonomy" id="61819"/>
    <lineage>
        <taxon>Eukaryota</taxon>
        <taxon>Metazoa</taxon>
        <taxon>Chordata</taxon>
        <taxon>Craniata</taxon>
        <taxon>Vertebrata</taxon>
        <taxon>Euteleostomi</taxon>
        <taxon>Actinopterygii</taxon>
        <taxon>Neopterygii</taxon>
        <taxon>Teleostei</taxon>
        <taxon>Neoteleostei</taxon>
        <taxon>Acanthomorphata</taxon>
        <taxon>Ovalentaria</taxon>
        <taxon>Cichlomorphae</taxon>
        <taxon>Cichliformes</taxon>
        <taxon>Cichlidae</taxon>
        <taxon>New World cichlids</taxon>
        <taxon>Cichlasomatinae</taxon>
        <taxon>Heroini</taxon>
        <taxon>Amphilophus</taxon>
    </lineage>
</organism>
<feature type="domain" description="Protein furry C-terminal" evidence="7">
    <location>
        <begin position="2814"/>
        <end position="3013"/>
    </location>
</feature>
<dbReference type="InterPro" id="IPR039867">
    <property type="entry name" value="Furry/Tao3/Mor2"/>
</dbReference>
<feature type="domain" description="Cell morphogenesis central region" evidence="6">
    <location>
        <begin position="1801"/>
        <end position="1914"/>
    </location>
</feature>
<dbReference type="PANTHER" id="PTHR12295:SF9">
    <property type="entry name" value="PROTEIN FURRY HOMOLOG-LIKE"/>
    <property type="match status" value="1"/>
</dbReference>
<dbReference type="GO" id="GO:0000902">
    <property type="term" value="P:cell morphogenesis"/>
    <property type="evidence" value="ECO:0007669"/>
    <property type="project" value="InterPro"/>
</dbReference>
<feature type="region of interest" description="Disordered" evidence="2">
    <location>
        <begin position="1536"/>
        <end position="1555"/>
    </location>
</feature>
<evidence type="ECO:0000256" key="2">
    <source>
        <dbReference type="SAM" id="MobiDB-lite"/>
    </source>
</evidence>
<feature type="region of interest" description="Disordered" evidence="2">
    <location>
        <begin position="928"/>
        <end position="954"/>
    </location>
</feature>
<dbReference type="GO" id="GO:0005938">
    <property type="term" value="C:cell cortex"/>
    <property type="evidence" value="ECO:0007669"/>
    <property type="project" value="TreeGrafter"/>
</dbReference>
<keyword evidence="3" id="KW-0732">Signal</keyword>
<feature type="domain" description="Cell morphogenesis central region" evidence="6">
    <location>
        <begin position="1651"/>
        <end position="1709"/>
    </location>
</feature>
<feature type="coiled-coil region" evidence="1">
    <location>
        <begin position="2724"/>
        <end position="2751"/>
    </location>
</feature>
<feature type="domain" description="Cell morphogenesis protein N-terminal" evidence="4">
    <location>
        <begin position="170"/>
        <end position="701"/>
    </location>
</feature>
<accession>A0A3Q0T377</accession>
<dbReference type="Ensembl" id="ENSACIT00000031345.1">
    <property type="protein sequence ID" value="ENSACIP00000030548.1"/>
    <property type="gene ID" value="ENSACIG00000023550.1"/>
</dbReference>
<dbReference type="InterPro" id="IPR025614">
    <property type="entry name" value="Cell_morpho_N"/>
</dbReference>
<feature type="compositionally biased region" description="Polar residues" evidence="2">
    <location>
        <begin position="2549"/>
        <end position="2575"/>
    </location>
</feature>
<evidence type="ECO:0000259" key="5">
    <source>
        <dbReference type="Pfam" id="PF14225"/>
    </source>
</evidence>
<feature type="compositionally biased region" description="Acidic residues" evidence="2">
    <location>
        <begin position="2538"/>
        <end position="2547"/>
    </location>
</feature>
<evidence type="ECO:0000313" key="9">
    <source>
        <dbReference type="Proteomes" id="UP000261340"/>
    </source>
</evidence>
<feature type="domain" description="Protein furry C-terminal" evidence="7">
    <location>
        <begin position="2337"/>
        <end position="2749"/>
    </location>
</feature>
<keyword evidence="9" id="KW-1185">Reference proteome</keyword>
<feature type="compositionally biased region" description="Polar residues" evidence="2">
    <location>
        <begin position="2517"/>
        <end position="2534"/>
    </location>
</feature>
<evidence type="ECO:0000313" key="8">
    <source>
        <dbReference type="Ensembl" id="ENSACIP00000030548.1"/>
    </source>
</evidence>
<evidence type="ECO:0000256" key="3">
    <source>
        <dbReference type="SAM" id="SignalP"/>
    </source>
</evidence>
<sequence>GYYPSKNIFFSSSLFLFFISQSPSSAPVSSSVSRRRAPSSVTPLSWEKHNIAAMSSITIDPELKPGEFVIKSLFAEFAVLAEKKIEMVMAEPLEKPLSRSLQRGEDPQFDQLISSMSSIAEHCLPSLLRTLFDWYRRQSGTEDESYEYRPRSSTKSKGDEQHRDKDYLLERRDLAIDFIFCLVSVEVLKQIPLHPVPDVLVHEVLNLAFKHFKHKEGYCGPNTGNVHIIADLYAEVIGVLTQSKFQAVRKKFITELKELRQKEQSSHVVQSIISLIMGMKFFRVKMYPVEDFEASFQFMQECAQYFLEVKDKDIKHALAGLFVEILIPVAAAVKNEVNVPCLKTFVEMLYQTTFDLSSRKKHSLALYPLVTCLLCVSQKQFFLNNWHIFLQNCLSHLKNKDPKMSRVALESLYRLLWVYIIRIKCESNTVTQSRLLSIVSALFPKGSRSVVPRDTPLNIFVKIIQFIAQERLDFAMKEIIYDLLCVGKSHKTFAINPERMNIGLRAFLVIADSLQQKDGEPPMPTTGIIMPSGNTLRVKKIFLNTTLTDEEAKVIGMSLYYPQVRKALDNILRHLDKEVGRSMSMTNVQMSNKEPEDMITGERKPKIDLFRTCVAAIPRLIPDGMSKQDLIELLAKLTIHMDEELRGLAFTTLQALMVDFPEWREDVLSGFVYFIVREVTDVHPTLLDNAVKMLLQLISQWRQAVQSSNKTHDSQGSSSGRSLSLERNLPLGVLHVVEGLALVVLCSCRPATRKLAVNVLKEVRALHTALGISKGDEELAIDVMDRLSASVLESFIHLTGADQTNLLYCPSGIDLQTLAEWSSSPISHQFDVVSPSHIWVFAHVTQGHDPWVISFSSYLRQENLPKHCPTAISYAWMFAYTRLQLLSPQVDINSPINAKKVNSLNSSDSYIGLWRNYLILCCSSASSSPSMSSSSSTSGSVRCSPPETLASTPDSGYSYDSKIVGTPSPSSLFKHIVPMMRSESMDITESLVLGLGRTNPMVFRDLMEELNSIIKEALERRPENMKRRRRRDILRVQLVRIFELLADAGVISQVASGGLDSESHSLNSTLLEYVDLTRQLLEAENDKDSDTLRDIRCHFSALVANIIQNVPVNQRRTIFPQQSLRHSLFMLFSHWAGPFSIMFTPLDRYSDRNMQINRHQYCALKAMSAVLCCGPVADNVGLSSDGYLYKWLDNILDSQDKKVHQLGCEAVMLLLELNPDQSNLMFWAVDRCYTGSRRVAAGCFRAIANVFHNRDYQFDTVVLLNLILFKAADSSREIYELAMQLLQILEPKLFRYAHKLEIQRTDGILTPPSPLPHLYSVSYYQLSEELARTYPELTLPIFSEVSQRIQTAHPGGRQVMLHYLLPWMNNVELVDFKPAARRPEDCGSGEDEEDVQDREVMMVNSRRWLRGEGWGSPRATTMVLNNLMFMTAKYGDEFALSEIENVWTTLADSWPKNLKIILHFLISMSGVSSDPSLLPYVKRVVVFLGRDKTMQLLEELMCELELTDAVSSAVTHMDNPPYYRITSSYKIPSVTSGTTSSSNTMVPGNDGHHDSKIKDTNMEESCTHLDIYSGLNSNLNRQHHRLESRYSSSSGGSYEDEKSDSMPLYANWRLKVMDHNQPEPLPFPPTGGCWSPLVDYLPETNTPAVPLHRCNIAVILLTDLIVDHGVKVEWSAYLQLLLHAVFLGFDHQHPEVYEHCKRLLLHLLIVQGANSSVQSVAMVLLRNRDYNDPRVLTVKPVAQEFNLTGVQELLPDCQPSPMTDSGLSSSSTSSSISLGAGGTAVSHLSPTLLSEVDVTVEQDEKAKALIEFITSRKRGPLWNHEDVSPKNSNIKSAEQLSAFVRHVVTVFKYSQTGFQLDSLLSEVALRSALSCSSRHYAGRSFQIFRALKQPLTAATLSDILSRLVETVGDPGEEAQGFVIELLLTLEAGIDTLADTVKNYDLLTALAQTSTRDHLLGAKFAANRKSTGQLNMNSSGLLHYVHARSNSLRASLMMGERKADRRRSNTLDIAERLGGSYGNLARTRSLSSLSRGGSPGGDSVPPVDPSNLMATVFWIAVSLLESDYEFEYLLALRLLNKLLSQLPLDRADSRERLETVQNKLKWYNFPGLLQLFLKGFTSAATQELTIHLLSKLISVSRHTLVDPSQVAGFPLNILCLLPHLIHHFDNPTPFCKETADKIAKVCADEKSATLSNLAHMMSLYSTHSYSRDCTNWINVVCRYLHDAFAERTLNLVTYLAELLEKGLPSMQQSLLQIIYSLLSHIDLSAAPVKQFNLEIMKIIGKYVQSPHWKEAQNILKLVVSRSASLVVPEDVQRSYSSESCGSPEIAFTRIFNNSSKELPGKTLDFHFDISETPIIGHKYGDQRTAAGRNGKPQVIAVTRSTSSTSSGSNSNGLVQVSWKRPQLSQRRTRERLMNVLSLCGPESGIPKNPSVVFSSNEDLDSADQQTSLIPTVEEVVREEEVQGEDTGSEQQFGVFKDFDFLDVELEDAEGESMDNFNWGVRRRSLESMDKGDTPSLQECQYTGSTPSLNLTNHEDTDESSEEEVLSASQILTRSGLLNSDSATDDTASNHVDSLQQSQESSSSAMTEEAAVLPTLPSAPSLPRLDSPMLEMTHSDSTSSQLPEDAVSMTAADELSSSVSEDTGFCSAPPLPSDQRELCDLAYLRDPQDDLDPAPPPPLAIDTPPGSLCEEDSQTVLPLCLPSEAKQDADPDPDSTCGSVWEEDVTQALKELDERCEEEEADFSAMSSADGAGSSFDPSPFTASSPFSLLPLIKRTCPLGLKKKKKGLVMPPLLPLRLLCFSASYFVSYLFMQWLENCRKTFGDKDSSQRPNTHAQELELCRRLYKLHFQLLLLFQAYCKLISRVDTIKREAEVTNMSEELTILESCLKEAETGNDGQEDVCMSDNAQTNTETAIQSLIETLRARDFSSALTQVKIFRSLWPNDIFGNETDDAVQTLLHIYFRHQTLGQTGCLAVVGPSRDLSQASTRLMELNLQIREALSQAQACQVHNTIVSTGL</sequence>
<feature type="signal peptide" evidence="3">
    <location>
        <begin position="1"/>
        <end position="25"/>
    </location>
</feature>
<feature type="domain" description="Cell morphogenesis central region" evidence="6">
    <location>
        <begin position="1211"/>
        <end position="1376"/>
    </location>
</feature>
<dbReference type="GO" id="GO:0031175">
    <property type="term" value="P:neuron projection development"/>
    <property type="evidence" value="ECO:0007669"/>
    <property type="project" value="TreeGrafter"/>
</dbReference>
<feature type="compositionally biased region" description="Low complexity" evidence="2">
    <location>
        <begin position="2576"/>
        <end position="2593"/>
    </location>
</feature>
<dbReference type="Pfam" id="PF14228">
    <property type="entry name" value="MOR2-PAG1_mid"/>
    <property type="match status" value="4"/>
</dbReference>
<dbReference type="Proteomes" id="UP000261340">
    <property type="component" value="Unplaced"/>
</dbReference>
<protein>
    <submittedName>
        <fullName evidence="8">Furry homolog, like</fullName>
    </submittedName>
</protein>
<feature type="region of interest" description="Disordered" evidence="2">
    <location>
        <begin position="2510"/>
        <end position="2625"/>
    </location>
</feature>
<feature type="domain" description="Cell morphogenesis central region" evidence="6">
    <location>
        <begin position="1422"/>
        <end position="1468"/>
    </location>
</feature>
<dbReference type="GeneTree" id="ENSGT00610000086058"/>
<dbReference type="Pfam" id="PF14222">
    <property type="entry name" value="MOR2-PAG1_N"/>
    <property type="match status" value="1"/>
</dbReference>
<feature type="compositionally biased region" description="Low complexity" evidence="2">
    <location>
        <begin position="928"/>
        <end position="944"/>
    </location>
</feature>
<evidence type="ECO:0000259" key="7">
    <source>
        <dbReference type="Pfam" id="PF19421"/>
    </source>
</evidence>
<evidence type="ECO:0000259" key="4">
    <source>
        <dbReference type="Pfam" id="PF14222"/>
    </source>
</evidence>
<feature type="domain" description="Cell morphogenesis protein C-terminal" evidence="5">
    <location>
        <begin position="2054"/>
        <end position="2305"/>
    </location>
</feature>
<keyword evidence="1" id="KW-0175">Coiled coil</keyword>
<feature type="chain" id="PRO_5018545433" evidence="3">
    <location>
        <begin position="26"/>
        <end position="3019"/>
    </location>
</feature>
<evidence type="ECO:0000256" key="1">
    <source>
        <dbReference type="SAM" id="Coils"/>
    </source>
</evidence>
<dbReference type="SUPFAM" id="SSF48371">
    <property type="entry name" value="ARM repeat"/>
    <property type="match status" value="2"/>
</dbReference>
<dbReference type="GO" id="GO:0030427">
    <property type="term" value="C:site of polarized growth"/>
    <property type="evidence" value="ECO:0007669"/>
    <property type="project" value="TreeGrafter"/>
</dbReference>